<feature type="transmembrane region" description="Helical" evidence="1">
    <location>
        <begin position="195"/>
        <end position="214"/>
    </location>
</feature>
<dbReference type="EMBL" id="AP018929">
    <property type="protein sequence ID" value="BBG22954.1"/>
    <property type="molecule type" value="Genomic_DNA"/>
</dbReference>
<keyword evidence="1" id="KW-1133">Transmembrane helix</keyword>
<accession>A0A510DS26</accession>
<feature type="transmembrane region" description="Helical" evidence="1">
    <location>
        <begin position="226"/>
        <end position="243"/>
    </location>
</feature>
<protein>
    <recommendedName>
        <fullName evidence="4">Major facilitator superfamily (MFS) profile domain-containing protein</fullName>
    </recommendedName>
</protein>
<evidence type="ECO:0000313" key="3">
    <source>
        <dbReference type="Proteomes" id="UP000322983"/>
    </source>
</evidence>
<evidence type="ECO:0000313" key="2">
    <source>
        <dbReference type="EMBL" id="BBG22954.1"/>
    </source>
</evidence>
<name>A0A510DS26_9CREN</name>
<evidence type="ECO:0008006" key="4">
    <source>
        <dbReference type="Google" id="ProtNLM"/>
    </source>
</evidence>
<feature type="transmembrane region" description="Helical" evidence="1">
    <location>
        <begin position="101"/>
        <end position="122"/>
    </location>
</feature>
<gene>
    <name evidence="2" type="ORF">IC006_0238</name>
</gene>
<dbReference type="Proteomes" id="UP000322983">
    <property type="component" value="Chromosome"/>
</dbReference>
<feature type="transmembrane region" description="Helical" evidence="1">
    <location>
        <begin position="255"/>
        <end position="279"/>
    </location>
</feature>
<dbReference type="Gene3D" id="1.20.1250.20">
    <property type="entry name" value="MFS general substrate transporter like domains"/>
    <property type="match status" value="1"/>
</dbReference>
<feature type="transmembrane region" description="Helical" evidence="1">
    <location>
        <begin position="134"/>
        <end position="154"/>
    </location>
</feature>
<keyword evidence="1" id="KW-0472">Membrane</keyword>
<organism evidence="2 3">
    <name type="scientific">Sulfuracidifex tepidarius</name>
    <dbReference type="NCBI Taxonomy" id="1294262"/>
    <lineage>
        <taxon>Archaea</taxon>
        <taxon>Thermoproteota</taxon>
        <taxon>Thermoprotei</taxon>
        <taxon>Sulfolobales</taxon>
        <taxon>Sulfolobaceae</taxon>
        <taxon>Sulfuracidifex</taxon>
    </lineage>
</organism>
<evidence type="ECO:0000256" key="1">
    <source>
        <dbReference type="SAM" id="Phobius"/>
    </source>
</evidence>
<reference evidence="2 3" key="1">
    <citation type="journal article" date="2020" name="Int. J. Syst. Evol. Microbiol.">
        <title>Sulfuracidifex tepidarius gen. nov., sp. nov. and transfer of Sulfolobus metallicus Huber and Stetter 1992 to the genus Sulfuracidifex as Sulfuracidifex metallicus comb. nov.</title>
        <authorList>
            <person name="Itoh T."/>
            <person name="Miura T."/>
            <person name="Sakai H.D."/>
            <person name="Kato S."/>
            <person name="Ohkuma M."/>
            <person name="Takashina T."/>
        </authorList>
    </citation>
    <scope>NUCLEOTIDE SEQUENCE [LARGE SCALE GENOMIC DNA]</scope>
    <source>
        <strain evidence="2 3">IC-006</strain>
    </source>
</reference>
<feature type="transmembrane region" description="Helical" evidence="1">
    <location>
        <begin position="323"/>
        <end position="339"/>
    </location>
</feature>
<keyword evidence="3" id="KW-1185">Reference proteome</keyword>
<dbReference type="KEGG" id="step:IC006_0238"/>
<feature type="transmembrane region" description="Helical" evidence="1">
    <location>
        <begin position="160"/>
        <end position="183"/>
    </location>
</feature>
<sequence>MSYFLFVLLLVLAVRVNLPIASSWFLWGSSYYLYYPYLSIYLQKVLGDNFSFSFVIFTLAAIPFSLLGGISHRLIGVKASAFLGMFLSGIGLFLIRSSSAPIPLLLSGILTYSFFVSLPNFYSMMSSLDSKCIARVWSISIIPSLFMPLVGGMISQYLGISAVFLIASIISFASGIPVLLLRVTLRGGRGESMKLLPFLSMIPIAMVFPYVYVYLRLNFGFSLEEIGLISTVAEAIGMISSFLSTKNTSRTAMIALLILFSFLGLESEIPYFSITFGLWEAIIPVSLEGSNSVTPQDFGKVNAAQQSGWLIGFVLSYLLGEKSLVFSPIISIILALLVVKSRRLI</sequence>
<dbReference type="SUPFAM" id="SSF103473">
    <property type="entry name" value="MFS general substrate transporter"/>
    <property type="match status" value="2"/>
</dbReference>
<dbReference type="STRING" id="1294262.GCA_001316085_02384"/>
<dbReference type="AlphaFoldDB" id="A0A510DS26"/>
<keyword evidence="1" id="KW-0812">Transmembrane</keyword>
<dbReference type="InterPro" id="IPR036259">
    <property type="entry name" value="MFS_trans_sf"/>
</dbReference>
<feature type="transmembrane region" description="Helical" evidence="1">
    <location>
        <begin position="75"/>
        <end position="95"/>
    </location>
</feature>
<feature type="transmembrane region" description="Helical" evidence="1">
    <location>
        <begin position="50"/>
        <end position="68"/>
    </location>
</feature>
<proteinExistence type="predicted"/>